<protein>
    <submittedName>
        <fullName evidence="3">SPFH domain-containing protein</fullName>
    </submittedName>
</protein>
<dbReference type="InterPro" id="IPR001107">
    <property type="entry name" value="Band_7"/>
</dbReference>
<dbReference type="InterPro" id="IPR036013">
    <property type="entry name" value="Band_7/SPFH_dom_sf"/>
</dbReference>
<accession>A0A515D7V1</accession>
<dbReference type="AlphaFoldDB" id="A0A515D7V1"/>
<evidence type="ECO:0000259" key="2">
    <source>
        <dbReference type="Pfam" id="PF01145"/>
    </source>
</evidence>
<organism evidence="3 4">
    <name type="scientific">Rhodoferax sediminis</name>
    <dbReference type="NCBI Taxonomy" id="2509614"/>
    <lineage>
        <taxon>Bacteria</taxon>
        <taxon>Pseudomonadati</taxon>
        <taxon>Pseudomonadota</taxon>
        <taxon>Betaproteobacteria</taxon>
        <taxon>Burkholderiales</taxon>
        <taxon>Comamonadaceae</taxon>
        <taxon>Rhodoferax</taxon>
    </lineage>
</organism>
<reference evidence="3 4" key="1">
    <citation type="submission" date="2019-01" db="EMBL/GenBank/DDBJ databases">
        <title>Genomic insights into a novel species Rhodoferax sp.</title>
        <authorList>
            <person name="Jin L."/>
        </authorList>
    </citation>
    <scope>NUCLEOTIDE SEQUENCE [LARGE SCALE GENOMIC DNA]</scope>
    <source>
        <strain evidence="3 4">CHu59-6-5</strain>
    </source>
</reference>
<keyword evidence="4" id="KW-1185">Reference proteome</keyword>
<proteinExistence type="predicted"/>
<comment type="subcellular location">
    <subcellularLocation>
        <location evidence="1">Membrane</location>
        <topology evidence="1">Single-pass membrane protein</topology>
    </subcellularLocation>
</comment>
<dbReference type="Proteomes" id="UP000316798">
    <property type="component" value="Chromosome"/>
</dbReference>
<dbReference type="Gene3D" id="3.30.479.30">
    <property type="entry name" value="Band 7 domain"/>
    <property type="match status" value="1"/>
</dbReference>
<feature type="domain" description="Band 7" evidence="2">
    <location>
        <begin position="10"/>
        <end position="184"/>
    </location>
</feature>
<evidence type="ECO:0000313" key="3">
    <source>
        <dbReference type="EMBL" id="QDL36492.1"/>
    </source>
</evidence>
<dbReference type="KEGG" id="rhf:EUB48_03675"/>
<evidence type="ECO:0000313" key="4">
    <source>
        <dbReference type="Proteomes" id="UP000316798"/>
    </source>
</evidence>
<sequence>MLGIQFIKTQPTTHLMQFRKGRLVREGAGLSFFYYAPSSTLVTVPVASQDSAFMLELVTSDFQSVTVQGQISYRVSEPKRTAALMDFSLTPTGKGYASEDPLRLGDRVAMQAKVIVQQAVQALDLKQALKASATIARAAQQQLGSQPEIQALGLEILGASIVAIKPTPDIARALEAEARESNLKAADDAIYLRRMASVQNERSIRQNELDTEIAVEQKKRQIQETQMEAKAAVMRRQNELRGEQMGADIELEQRRKDLVEGQADNTRKLAEAEAHKVSTLMLALEKTDPRVVQALAAAGMQPGQLIAQAFGGIAERAERIGQLNVSPDLLNSLMSAAPQLPTGVRKGAA</sequence>
<dbReference type="OrthoDB" id="3469168at2"/>
<dbReference type="RefSeq" id="WP_142817666.1">
    <property type="nucleotide sequence ID" value="NZ_CP035503.1"/>
</dbReference>
<name>A0A515D7V1_9BURK</name>
<dbReference type="Pfam" id="PF01145">
    <property type="entry name" value="Band_7"/>
    <property type="match status" value="1"/>
</dbReference>
<gene>
    <name evidence="3" type="ORF">EUB48_03675</name>
</gene>
<dbReference type="GO" id="GO:0016020">
    <property type="term" value="C:membrane"/>
    <property type="evidence" value="ECO:0007669"/>
    <property type="project" value="UniProtKB-SubCell"/>
</dbReference>
<dbReference type="EMBL" id="CP035503">
    <property type="protein sequence ID" value="QDL36492.1"/>
    <property type="molecule type" value="Genomic_DNA"/>
</dbReference>
<evidence type="ECO:0000256" key="1">
    <source>
        <dbReference type="ARBA" id="ARBA00004167"/>
    </source>
</evidence>
<dbReference type="SUPFAM" id="SSF117892">
    <property type="entry name" value="Band 7/SPFH domain"/>
    <property type="match status" value="1"/>
</dbReference>